<protein>
    <submittedName>
        <fullName evidence="1 2">Sulfotransferase family 1B-like protein</fullName>
    </submittedName>
</protein>
<evidence type="ECO:0000313" key="1">
    <source>
        <dbReference type="EMBL" id="KFB49023.1"/>
    </source>
</evidence>
<reference evidence="2" key="2">
    <citation type="submission" date="2020-05" db="UniProtKB">
        <authorList>
            <consortium name="EnsemblMetazoa"/>
        </authorList>
    </citation>
    <scope>IDENTIFICATION</scope>
</reference>
<proteinExistence type="predicted"/>
<name>A0A084WFM9_ANOSI</name>
<accession>A0A084WFM9</accession>
<organism evidence="1">
    <name type="scientific">Anopheles sinensis</name>
    <name type="common">Mosquito</name>
    <dbReference type="NCBI Taxonomy" id="74873"/>
    <lineage>
        <taxon>Eukaryota</taxon>
        <taxon>Metazoa</taxon>
        <taxon>Ecdysozoa</taxon>
        <taxon>Arthropoda</taxon>
        <taxon>Hexapoda</taxon>
        <taxon>Insecta</taxon>
        <taxon>Pterygota</taxon>
        <taxon>Neoptera</taxon>
        <taxon>Endopterygota</taxon>
        <taxon>Diptera</taxon>
        <taxon>Nematocera</taxon>
        <taxon>Culicoidea</taxon>
        <taxon>Culicidae</taxon>
        <taxon>Anophelinae</taxon>
        <taxon>Anopheles</taxon>
    </lineage>
</organism>
<dbReference type="EnsemblMetazoa" id="ASIC017033-RA">
    <property type="protein sequence ID" value="ASIC017033-PA"/>
    <property type="gene ID" value="ASIC017033"/>
</dbReference>
<dbReference type="GO" id="GO:0016740">
    <property type="term" value="F:transferase activity"/>
    <property type="evidence" value="ECO:0007669"/>
    <property type="project" value="UniProtKB-KW"/>
</dbReference>
<reference evidence="1 3" key="1">
    <citation type="journal article" date="2014" name="BMC Genomics">
        <title>Genome sequence of Anopheles sinensis provides insight into genetics basis of mosquito competence for malaria parasites.</title>
        <authorList>
            <person name="Zhou D."/>
            <person name="Zhang D."/>
            <person name="Ding G."/>
            <person name="Shi L."/>
            <person name="Hou Q."/>
            <person name="Ye Y."/>
            <person name="Xu Y."/>
            <person name="Zhou H."/>
            <person name="Xiong C."/>
            <person name="Li S."/>
            <person name="Yu J."/>
            <person name="Hong S."/>
            <person name="Yu X."/>
            <person name="Zou P."/>
            <person name="Chen C."/>
            <person name="Chang X."/>
            <person name="Wang W."/>
            <person name="Lv Y."/>
            <person name="Sun Y."/>
            <person name="Ma L."/>
            <person name="Shen B."/>
            <person name="Zhu C."/>
        </authorList>
    </citation>
    <scope>NUCLEOTIDE SEQUENCE [LARGE SCALE GENOMIC DNA]</scope>
</reference>
<sequence length="84" mass="9371">MKSCLSTAHGYPMFRSDAGRWPGLCRPEPCPGDVGVIGYPIRCSGVQLFGRKKQQSLTQFLKNRTWDIEGDSSHPLEIESSRSD</sequence>
<gene>
    <name evidence="1" type="ORF">ZHAS_00017033</name>
</gene>
<dbReference type="AlphaFoldDB" id="A0A084WFM9"/>
<keyword evidence="3" id="KW-1185">Reference proteome</keyword>
<evidence type="ECO:0000313" key="2">
    <source>
        <dbReference type="EnsemblMetazoa" id="ASIC017033-PA"/>
    </source>
</evidence>
<keyword evidence="1" id="KW-0808">Transferase</keyword>
<dbReference type="Proteomes" id="UP000030765">
    <property type="component" value="Unassembled WGS sequence"/>
</dbReference>
<evidence type="ECO:0000313" key="3">
    <source>
        <dbReference type="Proteomes" id="UP000030765"/>
    </source>
</evidence>
<dbReference type="VEuPathDB" id="VectorBase:ASIC017033"/>
<dbReference type="EMBL" id="KE525342">
    <property type="protein sequence ID" value="KFB49023.1"/>
    <property type="molecule type" value="Genomic_DNA"/>
</dbReference>
<dbReference type="EMBL" id="ATLV01023375">
    <property type="status" value="NOT_ANNOTATED_CDS"/>
    <property type="molecule type" value="Genomic_DNA"/>
</dbReference>